<comment type="caution">
    <text evidence="11">The sequence shown here is derived from an EMBL/GenBank/DDBJ whole genome shotgun (WGS) entry which is preliminary data.</text>
</comment>
<evidence type="ECO:0000256" key="1">
    <source>
        <dbReference type="ARBA" id="ARBA00004611"/>
    </source>
</evidence>
<keyword evidence="8" id="KW-0966">Cell projection</keyword>
<evidence type="ECO:0000256" key="10">
    <source>
        <dbReference type="SAM" id="Coils"/>
    </source>
</evidence>
<reference evidence="11 12" key="1">
    <citation type="submission" date="2024-10" db="EMBL/GenBank/DDBJ databases">
        <title>Updated reference genomes for cyclostephanoid diatoms.</title>
        <authorList>
            <person name="Roberts W.R."/>
            <person name="Alverson A.J."/>
        </authorList>
    </citation>
    <scope>NUCLEOTIDE SEQUENCE [LARGE SCALE GENOMIC DNA]</scope>
    <source>
        <strain evidence="11 12">AJA276-08</strain>
    </source>
</reference>
<comment type="subunit">
    <text evidence="9">Microtubule inner protein component of sperm flagellar doublet microtubules.</text>
</comment>
<dbReference type="InterPro" id="IPR008805">
    <property type="entry name" value="RIB43A"/>
</dbReference>
<evidence type="ECO:0000313" key="11">
    <source>
        <dbReference type="EMBL" id="KAL3776549.1"/>
    </source>
</evidence>
<dbReference type="Pfam" id="PF05914">
    <property type="entry name" value="RIB43A"/>
    <property type="match status" value="1"/>
</dbReference>
<feature type="coiled-coil region" evidence="10">
    <location>
        <begin position="5"/>
        <end position="32"/>
    </location>
</feature>
<proteinExistence type="inferred from homology"/>
<feature type="coiled-coil region" evidence="10">
    <location>
        <begin position="311"/>
        <end position="354"/>
    </location>
</feature>
<dbReference type="EMBL" id="JALLAZ020001347">
    <property type="protein sequence ID" value="KAL3776549.1"/>
    <property type="molecule type" value="Genomic_DNA"/>
</dbReference>
<keyword evidence="3" id="KW-0963">Cytoplasm</keyword>
<evidence type="ECO:0008006" key="13">
    <source>
        <dbReference type="Google" id="ProtNLM"/>
    </source>
</evidence>
<evidence type="ECO:0000256" key="6">
    <source>
        <dbReference type="ARBA" id="ARBA00023069"/>
    </source>
</evidence>
<keyword evidence="4" id="KW-0282">Flagellum</keyword>
<comment type="similarity">
    <text evidence="2">Belongs to the RIB43A family.</text>
</comment>
<accession>A0ABD3NMJ4</accession>
<evidence type="ECO:0000256" key="2">
    <source>
        <dbReference type="ARBA" id="ARBA00006875"/>
    </source>
</evidence>
<evidence type="ECO:0000256" key="8">
    <source>
        <dbReference type="ARBA" id="ARBA00023273"/>
    </source>
</evidence>
<comment type="subcellular location">
    <subcellularLocation>
        <location evidence="1">Cytoplasm</location>
        <location evidence="1">Cytoskeleton</location>
        <location evidence="1">Flagellum axoneme</location>
    </subcellularLocation>
</comment>
<dbReference type="AlphaFoldDB" id="A0ABD3NMJ4"/>
<name>A0ABD3NMJ4_9STRA</name>
<keyword evidence="5 10" id="KW-0175">Coiled coil</keyword>
<organism evidence="11 12">
    <name type="scientific">Stephanodiscus triporus</name>
    <dbReference type="NCBI Taxonomy" id="2934178"/>
    <lineage>
        <taxon>Eukaryota</taxon>
        <taxon>Sar</taxon>
        <taxon>Stramenopiles</taxon>
        <taxon>Ochrophyta</taxon>
        <taxon>Bacillariophyta</taxon>
        <taxon>Coscinodiscophyceae</taxon>
        <taxon>Thalassiosirophycidae</taxon>
        <taxon>Stephanodiscales</taxon>
        <taxon>Stephanodiscaceae</taxon>
        <taxon>Stephanodiscus</taxon>
    </lineage>
</organism>
<gene>
    <name evidence="11" type="ORF">ACHAW5_008711</name>
</gene>
<evidence type="ECO:0000313" key="12">
    <source>
        <dbReference type="Proteomes" id="UP001530315"/>
    </source>
</evidence>
<sequence>MSINVLRALQQEEHLEKERARLNALQERDEDRAKRFMNAKNRSIGIDKSYLDKQIEEKRLLENAQREEKLVDAENLKKFIQCLDENMASIQEERKRSLDEIKRSLSEQTKQPKNNALGEDGPLDLNSCGPSSLQCFFGEDHEYETRKKAQQEQLKSWCVEHMAAKKMALDAEGRDEHEYHNSVLEQDMIRSELEAHAKRRRDEQARLCQIENMEYARQARQRKDNEMKADNEAQRRQTHYLQTCPLVTEDTRLARNVNAEHRYRKDHFKGFPKEKVAQLYKENESVAEERREIYAREAESEAKWARYQVEMLSKMREVEEARQQMQFDERRVHLEILARQKEELDKRKAEMKAGRLPEIGTTFFSRFGKSSR</sequence>
<keyword evidence="12" id="KW-1185">Reference proteome</keyword>
<keyword evidence="7" id="KW-0206">Cytoskeleton</keyword>
<dbReference type="PANTHER" id="PTHR14517:SF6">
    <property type="entry name" value="RE41410P"/>
    <property type="match status" value="1"/>
</dbReference>
<dbReference type="Proteomes" id="UP001530315">
    <property type="component" value="Unassembled WGS sequence"/>
</dbReference>
<evidence type="ECO:0000256" key="3">
    <source>
        <dbReference type="ARBA" id="ARBA00022490"/>
    </source>
</evidence>
<evidence type="ECO:0000256" key="4">
    <source>
        <dbReference type="ARBA" id="ARBA00022846"/>
    </source>
</evidence>
<evidence type="ECO:0000256" key="7">
    <source>
        <dbReference type="ARBA" id="ARBA00023212"/>
    </source>
</evidence>
<evidence type="ECO:0000256" key="9">
    <source>
        <dbReference type="ARBA" id="ARBA00046435"/>
    </source>
</evidence>
<dbReference type="PANTHER" id="PTHR14517">
    <property type="entry name" value="RIB43A-RELATED"/>
    <property type="match status" value="1"/>
</dbReference>
<protein>
    <recommendedName>
        <fullName evidence="13">RIB43A-like with coiled-coils protein 2</fullName>
    </recommendedName>
</protein>
<keyword evidence="6" id="KW-0969">Cilium</keyword>
<evidence type="ECO:0000256" key="5">
    <source>
        <dbReference type="ARBA" id="ARBA00023054"/>
    </source>
</evidence>
<feature type="coiled-coil region" evidence="10">
    <location>
        <begin position="73"/>
        <end position="100"/>
    </location>
</feature>